<dbReference type="AlphaFoldDB" id="A0A1J1J1D4"/>
<evidence type="ECO:0000313" key="2">
    <source>
        <dbReference type="Proteomes" id="UP000183832"/>
    </source>
</evidence>
<gene>
    <name evidence="1" type="ORF">CLUMA_CG017729</name>
</gene>
<protein>
    <submittedName>
        <fullName evidence="1">CLUMA_CG017729, isoform A</fullName>
    </submittedName>
</protein>
<reference evidence="1 2" key="1">
    <citation type="submission" date="2015-04" db="EMBL/GenBank/DDBJ databases">
        <authorList>
            <person name="Syromyatnikov M.Y."/>
            <person name="Popov V.N."/>
        </authorList>
    </citation>
    <scope>NUCLEOTIDE SEQUENCE [LARGE SCALE GENOMIC DNA]</scope>
</reference>
<accession>A0A1J1J1D4</accession>
<dbReference type="EMBL" id="CVRI01000063">
    <property type="protein sequence ID" value="CRL04665.1"/>
    <property type="molecule type" value="Genomic_DNA"/>
</dbReference>
<sequence>MIFTSKGKTNKSKTQRQLLVVRIVEFMQKLSAKKSSERLNKQSNEKQQQKMFVEKMAKTFFACLQSQQFMCLEWWLKKCFRIITYACSHTCLFVFNVQSSSFLSRRVEISAFVAFVPFRRMENGEYIEASDINLIPTTHAKV</sequence>
<evidence type="ECO:0000313" key="1">
    <source>
        <dbReference type="EMBL" id="CRL04665.1"/>
    </source>
</evidence>
<name>A0A1J1J1D4_9DIPT</name>
<keyword evidence="2" id="KW-1185">Reference proteome</keyword>
<dbReference type="Proteomes" id="UP000183832">
    <property type="component" value="Unassembled WGS sequence"/>
</dbReference>
<proteinExistence type="predicted"/>
<organism evidence="1 2">
    <name type="scientific">Clunio marinus</name>
    <dbReference type="NCBI Taxonomy" id="568069"/>
    <lineage>
        <taxon>Eukaryota</taxon>
        <taxon>Metazoa</taxon>
        <taxon>Ecdysozoa</taxon>
        <taxon>Arthropoda</taxon>
        <taxon>Hexapoda</taxon>
        <taxon>Insecta</taxon>
        <taxon>Pterygota</taxon>
        <taxon>Neoptera</taxon>
        <taxon>Endopterygota</taxon>
        <taxon>Diptera</taxon>
        <taxon>Nematocera</taxon>
        <taxon>Chironomoidea</taxon>
        <taxon>Chironomidae</taxon>
        <taxon>Clunio</taxon>
    </lineage>
</organism>